<dbReference type="UniPathway" id="UPA00253">
    <property type="reaction ID" value="UER00329"/>
</dbReference>
<keyword evidence="2 4" id="KW-0378">Hydrolase</keyword>
<evidence type="ECO:0000256" key="4">
    <source>
        <dbReference type="HAMAP-Rule" id="MF_03017"/>
    </source>
</evidence>
<dbReference type="SUPFAM" id="SSF53383">
    <property type="entry name" value="PLP-dependent transferases"/>
    <property type="match status" value="1"/>
</dbReference>
<sequence>MRNGAAEKLLGITSSTGLSITDDAFAAYVDEQDPLREHRDSFNIPKNRDGEPYAYMVAHTLGLQHVGVEAAMQGCLRKWQQQAVEGNYMQPNPWFEIDKTLKKDMASLIGASASEVAVMNSHTVNLHMMMAAFYRPTSTRRKIMMESQGFPSNTHALVSQLEVHSYDPSTDLITLAAPGHEEWDATPAPVSTESILAAIDRHGDETAVLVLGAVHFLTGQFFDVPAIVAAAHAKGIVVGLDCSHAVGNVPLQLHDWEVDFATWCTYKYLSGGPGNVGAAFVHSKHTLPGSAVTYLKGWWGHDRQTRFSLRRTFDPEEGAGAFQVSSSNVMGITCLTPSLRLIASVGVGALRDKSQHLTAYLELLLGELVPPGCVEVVTPANPAARGAQLSIRIRPNKLKSDAADTEAYECGTSGADGNCDAEVAQRQLLDLGVMVDNRPPDILRITPAPLYNSYADVLLVARAVSSLF</sequence>
<dbReference type="Pfam" id="PF22580">
    <property type="entry name" value="KYNU_C"/>
    <property type="match status" value="1"/>
</dbReference>
<dbReference type="InterPro" id="IPR000192">
    <property type="entry name" value="Aminotrans_V_dom"/>
</dbReference>
<dbReference type="Gene3D" id="3.40.640.10">
    <property type="entry name" value="Type I PLP-dependent aspartate aminotransferase-like (Major domain)"/>
    <property type="match status" value="1"/>
</dbReference>
<comment type="subcellular location">
    <subcellularLocation>
        <location evidence="4 5">Cytoplasm</location>
    </subcellularLocation>
</comment>
<dbReference type="Pfam" id="PF00266">
    <property type="entry name" value="Aminotran_5"/>
    <property type="match status" value="1"/>
</dbReference>
<comment type="pathway">
    <text evidence="4 5">Cofactor biosynthesis; NAD(+) biosynthesis; quinolinate from L-kynurenine: step 2/3.</text>
</comment>
<feature type="modified residue" description="N6-(pyridoxal phosphate)lysine" evidence="4">
    <location>
        <position position="267"/>
    </location>
</feature>
<dbReference type="GO" id="GO:0019441">
    <property type="term" value="P:L-tryptophan catabolic process to kynurenine"/>
    <property type="evidence" value="ECO:0007669"/>
    <property type="project" value="TreeGrafter"/>
</dbReference>
<dbReference type="GO" id="GO:0005737">
    <property type="term" value="C:cytoplasm"/>
    <property type="evidence" value="ECO:0007669"/>
    <property type="project" value="UniProtKB-SubCell"/>
</dbReference>
<dbReference type="GO" id="GO:0097053">
    <property type="term" value="P:L-kynurenine catabolic process"/>
    <property type="evidence" value="ECO:0007669"/>
    <property type="project" value="UniProtKB-UniRule"/>
</dbReference>
<gene>
    <name evidence="4" type="primary">KYNU</name>
</gene>
<dbReference type="GO" id="GO:0030170">
    <property type="term" value="F:pyridoxal phosphate binding"/>
    <property type="evidence" value="ECO:0007669"/>
    <property type="project" value="UniProtKB-UniRule"/>
</dbReference>
<evidence type="ECO:0000256" key="1">
    <source>
        <dbReference type="ARBA" id="ARBA00022642"/>
    </source>
</evidence>
<dbReference type="GO" id="GO:0030429">
    <property type="term" value="F:kynureninase activity"/>
    <property type="evidence" value="ECO:0007669"/>
    <property type="project" value="UniProtKB-UniRule"/>
</dbReference>
<dbReference type="InterPro" id="IPR015424">
    <property type="entry name" value="PyrdxlP-dep_Trfase"/>
</dbReference>
<evidence type="ECO:0000259" key="6">
    <source>
        <dbReference type="Pfam" id="PF00266"/>
    </source>
</evidence>
<comment type="catalytic activity">
    <reaction evidence="4 5">
        <text>L-kynurenine + H2O = anthranilate + L-alanine + H(+)</text>
        <dbReference type="Rhea" id="RHEA:16813"/>
        <dbReference type="ChEBI" id="CHEBI:15377"/>
        <dbReference type="ChEBI" id="CHEBI:15378"/>
        <dbReference type="ChEBI" id="CHEBI:16567"/>
        <dbReference type="ChEBI" id="CHEBI:57959"/>
        <dbReference type="ChEBI" id="CHEBI:57972"/>
        <dbReference type="EC" id="3.7.1.3"/>
    </reaction>
</comment>
<feature type="binding site" evidence="4">
    <location>
        <position position="244"/>
    </location>
    <ligand>
        <name>pyridoxal 5'-phosphate</name>
        <dbReference type="ChEBI" id="CHEBI:597326"/>
    </ligand>
</feature>
<proteinExistence type="inferred from homology"/>
<keyword evidence="3 4" id="KW-0663">Pyridoxal phosphate</keyword>
<feature type="binding site" evidence="4">
    <location>
        <position position="241"/>
    </location>
    <ligand>
        <name>pyridoxal 5'-phosphate</name>
        <dbReference type="ChEBI" id="CHEBI:597326"/>
    </ligand>
</feature>
<dbReference type="EC" id="3.7.1.3" evidence="4 5"/>
<name>T1YTG3_HERMU</name>
<comment type="subunit">
    <text evidence="4 5">Homodimer.</text>
</comment>
<dbReference type="NCBIfam" id="TIGR01814">
    <property type="entry name" value="kynureninase"/>
    <property type="match status" value="1"/>
</dbReference>
<comment type="catalytic activity">
    <reaction evidence="5">
        <text>3-hydroxy-L-kynurenine + H2O = 3-hydroxyanthranilate + L-alanine + H(+)</text>
        <dbReference type="Rhea" id="RHEA:25143"/>
        <dbReference type="ChEBI" id="CHEBI:15377"/>
        <dbReference type="ChEBI" id="CHEBI:15378"/>
        <dbReference type="ChEBI" id="CHEBI:36559"/>
        <dbReference type="ChEBI" id="CHEBI:57972"/>
        <dbReference type="ChEBI" id="CHEBI:58125"/>
        <dbReference type="EC" id="3.7.1.3"/>
    </reaction>
</comment>
<feature type="binding site" evidence="4">
    <location>
        <position position="298"/>
    </location>
    <ligand>
        <name>pyridoxal 5'-phosphate</name>
        <dbReference type="ChEBI" id="CHEBI:597326"/>
    </ligand>
</feature>
<reference evidence="7" key="1">
    <citation type="journal article" date="2013" name="PLoS ONE">
        <title>Biosynthesis of vitamins and cofactors in bacterium-harbouring trypanosomatids depends on the symbiotic association as revealed by genomic analyses.</title>
        <authorList>
            <person name="Klein C.C."/>
            <person name="Alves J.M."/>
            <person name="Serrano M.G."/>
            <person name="Buck G.A."/>
            <person name="Vasconcelos A.T."/>
            <person name="Sagot M.F."/>
            <person name="Teixeira M.M."/>
            <person name="Camargo E.P."/>
            <person name="Motta M.C."/>
        </authorList>
    </citation>
    <scope>NUCLEOTIDE SEQUENCE</scope>
    <source>
        <strain evidence="7">TCC001E</strain>
    </source>
</reference>
<dbReference type="PIRSF" id="PIRSF038800">
    <property type="entry name" value="KYNU"/>
    <property type="match status" value="1"/>
</dbReference>
<accession>T1YTG3</accession>
<dbReference type="HAMAP" id="MF_01970">
    <property type="entry name" value="Kynureninase"/>
    <property type="match status" value="1"/>
</dbReference>
<dbReference type="FunFam" id="3.40.640.10:FF:000031">
    <property type="entry name" value="Kynureninase"/>
    <property type="match status" value="1"/>
</dbReference>
<evidence type="ECO:0000313" key="7">
    <source>
        <dbReference type="EMBL" id="AGU68197.1"/>
    </source>
</evidence>
<comment type="function">
    <text evidence="4 5">Catalyzes the cleavage of L-kynurenine (L-Kyn) and L-3-hydroxykynurenine (L-3OHKyn) into anthranilic acid (AA) and 3-hydroxyanthranilic acid (3-OHAA), respectively.</text>
</comment>
<evidence type="ECO:0000256" key="2">
    <source>
        <dbReference type="ARBA" id="ARBA00022801"/>
    </source>
</evidence>
<feature type="binding site" evidence="4">
    <location>
        <position position="123"/>
    </location>
    <ligand>
        <name>pyridoxal 5'-phosphate</name>
        <dbReference type="ChEBI" id="CHEBI:597326"/>
    </ligand>
</feature>
<keyword evidence="1 4" id="KW-0662">Pyridine nucleotide biosynthesis</keyword>
<dbReference type="GO" id="GO:0019805">
    <property type="term" value="P:quinolinate biosynthetic process"/>
    <property type="evidence" value="ECO:0007669"/>
    <property type="project" value="UniProtKB-UniRule"/>
</dbReference>
<evidence type="ECO:0000256" key="3">
    <source>
        <dbReference type="ARBA" id="ARBA00022898"/>
    </source>
</evidence>
<evidence type="ECO:0000256" key="5">
    <source>
        <dbReference type="PIRNR" id="PIRNR038800"/>
    </source>
</evidence>
<comment type="caution">
    <text evidence="4">Lacks conserved residue(s) required for the propagation of feature annotation.</text>
</comment>
<protein>
    <recommendedName>
        <fullName evidence="4 5">Kynureninase</fullName>
        <ecNumber evidence="4 5">3.7.1.3</ecNumber>
    </recommendedName>
    <alternativeName>
        <fullName evidence="4">L-kynurenine hydrolase</fullName>
    </alternativeName>
</protein>
<dbReference type="InterPro" id="IPR015421">
    <property type="entry name" value="PyrdxlP-dep_Trfase_major"/>
</dbReference>
<dbReference type="EMBL" id="KF160237">
    <property type="protein sequence ID" value="AGU68197.1"/>
    <property type="molecule type" value="Genomic_DNA"/>
</dbReference>
<feature type="binding site" evidence="4">
    <location>
        <position position="266"/>
    </location>
    <ligand>
        <name>pyridoxal 5'-phosphate</name>
        <dbReference type="ChEBI" id="CHEBI:597326"/>
    </ligand>
</feature>
<dbReference type="GO" id="GO:0043420">
    <property type="term" value="P:anthranilate metabolic process"/>
    <property type="evidence" value="ECO:0007669"/>
    <property type="project" value="UniProtKB-UniRule"/>
</dbReference>
<dbReference type="GO" id="GO:0034354">
    <property type="term" value="P:'de novo' NAD+ biosynthetic process from L-tryptophan"/>
    <property type="evidence" value="ECO:0007669"/>
    <property type="project" value="UniProtKB-UniRule"/>
</dbReference>
<dbReference type="Gene3D" id="3.90.1150.10">
    <property type="entry name" value="Aspartate Aminotransferase, domain 1"/>
    <property type="match status" value="1"/>
</dbReference>
<dbReference type="InterPro" id="IPR010111">
    <property type="entry name" value="Kynureninase"/>
</dbReference>
<keyword evidence="4 5" id="KW-0963">Cytoplasm</keyword>
<dbReference type="AlphaFoldDB" id="T1YTG3"/>
<comment type="pathway">
    <text evidence="4 5">Amino-acid degradation; L-kynurenine degradation; L-alanine and anthranilate from L-kynurenine: step 1/1.</text>
</comment>
<comment type="similarity">
    <text evidence="4 5">Belongs to the kynureninase family.</text>
</comment>
<feature type="domain" description="Aminotransferase class V" evidence="6">
    <location>
        <begin position="71"/>
        <end position="368"/>
    </location>
</feature>
<dbReference type="InterPro" id="IPR015422">
    <property type="entry name" value="PyrdxlP-dep_Trfase_small"/>
</dbReference>
<organism evidence="7">
    <name type="scientific">Herpetomonas muscarum</name>
    <dbReference type="NCBI Taxonomy" id="5718"/>
    <lineage>
        <taxon>Eukaryota</taxon>
        <taxon>Discoba</taxon>
        <taxon>Euglenozoa</taxon>
        <taxon>Kinetoplastea</taxon>
        <taxon>Metakinetoplastina</taxon>
        <taxon>Trypanosomatida</taxon>
        <taxon>Trypanosomatidae</taxon>
        <taxon>Herpetomonas</taxon>
    </lineage>
</organism>
<comment type="cofactor">
    <cofactor evidence="4 5">
        <name>pyridoxal 5'-phosphate</name>
        <dbReference type="ChEBI" id="CHEBI:597326"/>
    </cofactor>
</comment>
<dbReference type="UniPathway" id="UPA00334">
    <property type="reaction ID" value="UER00455"/>
</dbReference>
<dbReference type="PANTHER" id="PTHR14084">
    <property type="entry name" value="KYNURENINASE"/>
    <property type="match status" value="1"/>
</dbReference>
<dbReference type="PANTHER" id="PTHR14084:SF0">
    <property type="entry name" value="KYNURENINASE"/>
    <property type="match status" value="1"/>
</dbReference>